<dbReference type="SUPFAM" id="SSF52540">
    <property type="entry name" value="P-loop containing nucleoside triphosphate hydrolases"/>
    <property type="match status" value="1"/>
</dbReference>
<sequence>MFEPSDHPRVFGLAPGVDFPAALVAGLRDKLQGHPPDAMARVDLIVNTRRMQRRLREIFDAGPAGFLPRIRLLTELDGLVKEVNVPPAVSPLRRRLELVQLVSMLLEADPSLAPRTSLYALADSLAALLDEMQGEGVEAQAIKALDVTDQSGHWERAKKFLTIAQDYLDQSSTQLDSETRQRKLITTITGHWQRNPPKNPVILAGSTGSRGTTMMLMQAIATLPQGAVVLPGFDWHMSSAIWQDLDPQNLPQDHPQYRFFHLMQALSLPASKVENWARAEPPSADRNALISLSLRPAPVTHAWLKEGPHLGNLPEATQDVTLVEAPTPRIEALCIAMRLRKAAEEGQTAALITPDRMLTRQVTSALDRWNILPDDSAGMPLQLSPPGRFLRHVAGLMRRKLDAEALLTLLKHPLTHSGADRNLHQLHTQQLEMAIRDTGLPYPDKVGLIRTGQKAAKRMEQPQLFLTWLDWVADVFTDNDIASEHPLADLVSTHLTLANAIAGGQGTDAENELWKMNAGEKAQSVMDNLATHAPAGGAMAAADYADLIGALLSGEEVRDRDAPHPNVMIWGTLEARVQGADLVILGGLNDGTWPEAPPPDPWLNRKMRKDAGLLLPERRIGLSAHDYQQAISAREVWVTRAIRSDEAETVPSRWINRLSNLMNGLPENGGSEAWAQMRARGTWWLDQARALEAVTRTPPAPRPSPRPPIAARPRKLSVTAISQLIRDPYAIYAKNTLRLRPMNDLVQSPDAQLRGIVLHQIMERFVKAATDDQTLLTAEHLMATAQDVLETAIPWPAARMMWLARIGRVADWFVTREAARQTYASPVAAEKSAHGMHEFTDIGFTLHGYADRIDLTEDGDALIYDYKTGNPPTKKQQKLFDKQLLIEAAMVENGAFAEVGVAHVAQAIFIGLGAKPVEIPAPLDEESPAEVLKGLHRLISAYLKPDQGFTARRFALSDVFGGDYDQLARFGEWDGTMDPVPEDLK</sequence>
<name>A0A927HEW1_9RHOB</name>
<dbReference type="InterPro" id="IPR014153">
    <property type="entry name" value="Ds_break_AddB"/>
</dbReference>
<dbReference type="Proteomes" id="UP000635142">
    <property type="component" value="Unassembled WGS sequence"/>
</dbReference>
<keyword evidence="3" id="KW-1185">Reference proteome</keyword>
<dbReference type="SUPFAM" id="SSF52980">
    <property type="entry name" value="Restriction endonuclease-like"/>
    <property type="match status" value="1"/>
</dbReference>
<dbReference type="AlphaFoldDB" id="A0A927HEW1"/>
<accession>A0A927HEW1</accession>
<proteinExistence type="predicted"/>
<evidence type="ECO:0000259" key="1">
    <source>
        <dbReference type="Pfam" id="PF12705"/>
    </source>
</evidence>
<protein>
    <submittedName>
        <fullName evidence="2">Double-strand break repair protein AddB</fullName>
    </submittedName>
</protein>
<dbReference type="InterPro" id="IPR038726">
    <property type="entry name" value="PDDEXK_AddAB-type"/>
</dbReference>
<organism evidence="2 3">
    <name type="scientific">Sulfitobacter aestuariivivens</name>
    <dbReference type="NCBI Taxonomy" id="2766981"/>
    <lineage>
        <taxon>Bacteria</taxon>
        <taxon>Pseudomonadati</taxon>
        <taxon>Pseudomonadota</taxon>
        <taxon>Alphaproteobacteria</taxon>
        <taxon>Rhodobacterales</taxon>
        <taxon>Roseobacteraceae</taxon>
        <taxon>Sulfitobacter</taxon>
    </lineage>
</organism>
<dbReference type="EMBL" id="JACTAG010000002">
    <property type="protein sequence ID" value="MBD3665212.1"/>
    <property type="molecule type" value="Genomic_DNA"/>
</dbReference>
<dbReference type="Pfam" id="PF12705">
    <property type="entry name" value="PDDEXK_1"/>
    <property type="match status" value="1"/>
</dbReference>
<dbReference type="NCBIfam" id="TIGR02786">
    <property type="entry name" value="addB_alphas"/>
    <property type="match status" value="1"/>
</dbReference>
<dbReference type="RefSeq" id="WP_191076202.1">
    <property type="nucleotide sequence ID" value="NZ_JACTAG010000002.1"/>
</dbReference>
<dbReference type="InterPro" id="IPR011335">
    <property type="entry name" value="Restrct_endonuc-II-like"/>
</dbReference>
<dbReference type="InterPro" id="IPR011604">
    <property type="entry name" value="PDDEXK-like_dom_sf"/>
</dbReference>
<evidence type="ECO:0000313" key="3">
    <source>
        <dbReference type="Proteomes" id="UP000635142"/>
    </source>
</evidence>
<gene>
    <name evidence="2" type="primary">addB</name>
    <name evidence="2" type="ORF">H9Q16_14855</name>
</gene>
<reference evidence="2" key="1">
    <citation type="submission" date="2020-08" db="EMBL/GenBank/DDBJ databases">
        <title>Sulfitobacter aestuariivivens sp. nov., isolated from a tidal flat.</title>
        <authorList>
            <person name="Park S."/>
            <person name="Yoon J.-H."/>
        </authorList>
    </citation>
    <scope>NUCLEOTIDE SEQUENCE</scope>
    <source>
        <strain evidence="2">TSTF-M16</strain>
    </source>
</reference>
<feature type="domain" description="PD-(D/E)XK endonuclease-like" evidence="1">
    <location>
        <begin position="716"/>
        <end position="944"/>
    </location>
</feature>
<comment type="caution">
    <text evidence="2">The sequence shown here is derived from an EMBL/GenBank/DDBJ whole genome shotgun (WGS) entry which is preliminary data.</text>
</comment>
<evidence type="ECO:0000313" key="2">
    <source>
        <dbReference type="EMBL" id="MBD3665212.1"/>
    </source>
</evidence>
<dbReference type="InterPro" id="IPR027417">
    <property type="entry name" value="P-loop_NTPase"/>
</dbReference>
<dbReference type="Gene3D" id="3.90.320.10">
    <property type="match status" value="1"/>
</dbReference>